<proteinExistence type="predicted"/>
<reference evidence="1 2" key="1">
    <citation type="journal article" date="2016" name="Nat. Commun.">
        <title>Thousands of microbial genomes shed light on interconnected biogeochemical processes in an aquifer system.</title>
        <authorList>
            <person name="Anantharaman K."/>
            <person name="Brown C.T."/>
            <person name="Hug L.A."/>
            <person name="Sharon I."/>
            <person name="Castelle C.J."/>
            <person name="Probst A.J."/>
            <person name="Thomas B.C."/>
            <person name="Singh A."/>
            <person name="Wilkins M.J."/>
            <person name="Karaoz U."/>
            <person name="Brodie E.L."/>
            <person name="Williams K.H."/>
            <person name="Hubbard S.S."/>
            <person name="Banfield J.F."/>
        </authorList>
    </citation>
    <scope>NUCLEOTIDE SEQUENCE [LARGE SCALE GENOMIC DNA]</scope>
</reference>
<dbReference type="EMBL" id="MFMW01000024">
    <property type="protein sequence ID" value="OGG87007.1"/>
    <property type="molecule type" value="Genomic_DNA"/>
</dbReference>
<dbReference type="Proteomes" id="UP000179136">
    <property type="component" value="Unassembled WGS sequence"/>
</dbReference>
<accession>A0A1F6FMD0</accession>
<organism evidence="1 2">
    <name type="scientific">Candidatus Kuenenbacteria bacterium RIFCSPHIGHO2_02_FULL_39_13</name>
    <dbReference type="NCBI Taxonomy" id="1798561"/>
    <lineage>
        <taxon>Bacteria</taxon>
        <taxon>Candidatus Kueneniibacteriota</taxon>
    </lineage>
</organism>
<gene>
    <name evidence="1" type="ORF">A3B87_03490</name>
</gene>
<sequence>MAGKKADDEALHNYAKNLFAEFSEIFIGHEILREEILDFLAVLKILNYKFSSKHPKISQIISGLPK</sequence>
<protein>
    <submittedName>
        <fullName evidence="1">Uncharacterized protein</fullName>
    </submittedName>
</protein>
<dbReference type="AlphaFoldDB" id="A0A1F6FMD0"/>
<comment type="caution">
    <text evidence="1">The sequence shown here is derived from an EMBL/GenBank/DDBJ whole genome shotgun (WGS) entry which is preliminary data.</text>
</comment>
<dbReference type="STRING" id="1798561.A3B87_03490"/>
<evidence type="ECO:0000313" key="2">
    <source>
        <dbReference type="Proteomes" id="UP000179136"/>
    </source>
</evidence>
<name>A0A1F6FMD0_9BACT</name>
<evidence type="ECO:0000313" key="1">
    <source>
        <dbReference type="EMBL" id="OGG87007.1"/>
    </source>
</evidence>